<dbReference type="Pfam" id="PF08240">
    <property type="entry name" value="ADH_N"/>
    <property type="match status" value="1"/>
</dbReference>
<evidence type="ECO:0000313" key="5">
    <source>
        <dbReference type="EMBL" id="MBC5658748.1"/>
    </source>
</evidence>
<feature type="domain" description="Enoyl reductase (ER)" evidence="4">
    <location>
        <begin position="3"/>
        <end position="344"/>
    </location>
</feature>
<evidence type="ECO:0000313" key="6">
    <source>
        <dbReference type="Proteomes" id="UP000649345"/>
    </source>
</evidence>
<evidence type="ECO:0000259" key="4">
    <source>
        <dbReference type="SMART" id="SM00829"/>
    </source>
</evidence>
<dbReference type="PANTHER" id="PTHR43401:SF2">
    <property type="entry name" value="L-THREONINE 3-DEHYDROGENASE"/>
    <property type="match status" value="1"/>
</dbReference>
<dbReference type="InterPro" id="IPR013154">
    <property type="entry name" value="ADH-like_N"/>
</dbReference>
<dbReference type="GO" id="GO:0016491">
    <property type="term" value="F:oxidoreductase activity"/>
    <property type="evidence" value="ECO:0007669"/>
    <property type="project" value="UniProtKB-KW"/>
</dbReference>
<name>A0A923RL26_9FIRM</name>
<dbReference type="Pfam" id="PF00107">
    <property type="entry name" value="ADH_zinc_N"/>
    <property type="match status" value="1"/>
</dbReference>
<keyword evidence="3" id="KW-0560">Oxidoreductase</keyword>
<dbReference type="SUPFAM" id="SSF51735">
    <property type="entry name" value="NAD(P)-binding Rossmann-fold domains"/>
    <property type="match status" value="1"/>
</dbReference>
<dbReference type="SUPFAM" id="SSF50129">
    <property type="entry name" value="GroES-like"/>
    <property type="match status" value="1"/>
</dbReference>
<dbReference type="Gene3D" id="3.90.180.10">
    <property type="entry name" value="Medium-chain alcohol dehydrogenases, catalytic domain"/>
    <property type="match status" value="2"/>
</dbReference>
<gene>
    <name evidence="5" type="ORF">H8S44_03035</name>
</gene>
<keyword evidence="2" id="KW-0862">Zinc</keyword>
<organism evidence="5 6">
    <name type="scientific">Anaerosacchariphilus hominis</name>
    <dbReference type="NCBI Taxonomy" id="2763017"/>
    <lineage>
        <taxon>Bacteria</taxon>
        <taxon>Bacillati</taxon>
        <taxon>Bacillota</taxon>
        <taxon>Clostridia</taxon>
        <taxon>Lachnospirales</taxon>
        <taxon>Lachnospiraceae</taxon>
        <taxon>Anaerosacchariphilus</taxon>
    </lineage>
</organism>
<dbReference type="RefSeq" id="WP_186873313.1">
    <property type="nucleotide sequence ID" value="NZ_JACOOR010000002.1"/>
</dbReference>
<dbReference type="InterPro" id="IPR050129">
    <property type="entry name" value="Zn_alcohol_dh"/>
</dbReference>
<dbReference type="InterPro" id="IPR036291">
    <property type="entry name" value="NAD(P)-bd_dom_sf"/>
</dbReference>
<dbReference type="AlphaFoldDB" id="A0A923RL26"/>
<evidence type="ECO:0000256" key="2">
    <source>
        <dbReference type="ARBA" id="ARBA00022833"/>
    </source>
</evidence>
<keyword evidence="6" id="KW-1185">Reference proteome</keyword>
<keyword evidence="1" id="KW-0479">Metal-binding</keyword>
<dbReference type="GO" id="GO:0046872">
    <property type="term" value="F:metal ion binding"/>
    <property type="evidence" value="ECO:0007669"/>
    <property type="project" value="UniProtKB-KW"/>
</dbReference>
<dbReference type="Gene3D" id="3.40.50.720">
    <property type="entry name" value="NAD(P)-binding Rossmann-like Domain"/>
    <property type="match status" value="1"/>
</dbReference>
<dbReference type="PANTHER" id="PTHR43401">
    <property type="entry name" value="L-THREONINE 3-DEHYDROGENASE"/>
    <property type="match status" value="1"/>
</dbReference>
<protein>
    <submittedName>
        <fullName evidence="5">Zinc-binding dehydrogenase</fullName>
    </submittedName>
</protein>
<dbReference type="EMBL" id="JACOOR010000002">
    <property type="protein sequence ID" value="MBC5658748.1"/>
    <property type="molecule type" value="Genomic_DNA"/>
</dbReference>
<dbReference type="InterPro" id="IPR020843">
    <property type="entry name" value="ER"/>
</dbReference>
<sequence length="379" mass="42252">MAGTFKQLVLTGKGGPWELVEREIPTPGPGEILVEMKASTICNQTDLNTILAKHPPHDHQITLMYPHDFRIWDKRDPDPLAKYYPKRKYAREPYPTTMGHEGMGIVRAIGLMPEESPYRTLMDEGLQRREAIRVGDRVAMAATIGGYGEYVITRPEECLKVPDSLSDEEASLFEPCAVVHSVIKQIVKPLDDVLILGQGSLGLLATQMARIYGAKRIITTEPSAYKRELSRKFGADIVLNPDEVNIVHAIEEITDGMGMPVIIECAGEPETIQPIPYLARTGCRVGQIGACCDPVLIDWSYIHFKAMKITCPMQDSILGKSLNVGYQATMDLMASGKMDLKSLITHRLSLTIEDTDEIFRKIEAREDVVKAVYVLNQEK</sequence>
<comment type="caution">
    <text evidence="5">The sequence shown here is derived from an EMBL/GenBank/DDBJ whole genome shotgun (WGS) entry which is preliminary data.</text>
</comment>
<evidence type="ECO:0000256" key="3">
    <source>
        <dbReference type="ARBA" id="ARBA00023002"/>
    </source>
</evidence>
<dbReference type="InterPro" id="IPR013149">
    <property type="entry name" value="ADH-like_C"/>
</dbReference>
<evidence type="ECO:0000256" key="1">
    <source>
        <dbReference type="ARBA" id="ARBA00022723"/>
    </source>
</evidence>
<dbReference type="InterPro" id="IPR011032">
    <property type="entry name" value="GroES-like_sf"/>
</dbReference>
<accession>A0A923RL26</accession>
<dbReference type="Proteomes" id="UP000649345">
    <property type="component" value="Unassembled WGS sequence"/>
</dbReference>
<dbReference type="SMART" id="SM00829">
    <property type="entry name" value="PKS_ER"/>
    <property type="match status" value="1"/>
</dbReference>
<proteinExistence type="predicted"/>
<reference evidence="5" key="1">
    <citation type="submission" date="2020-08" db="EMBL/GenBank/DDBJ databases">
        <title>Genome public.</title>
        <authorList>
            <person name="Liu C."/>
            <person name="Sun Q."/>
        </authorList>
    </citation>
    <scope>NUCLEOTIDE SEQUENCE</scope>
    <source>
        <strain evidence="5">NSJ-68</strain>
    </source>
</reference>